<keyword evidence="8" id="KW-0119">Carbohydrate metabolism</keyword>
<dbReference type="Gene3D" id="2.60.40.10">
    <property type="entry name" value="Immunoglobulins"/>
    <property type="match status" value="2"/>
</dbReference>
<evidence type="ECO:0000313" key="13">
    <source>
        <dbReference type="EMBL" id="KAI3949164.1"/>
    </source>
</evidence>
<comment type="subcellular location">
    <subcellularLocation>
        <location evidence="2">Cytoplasm</location>
    </subcellularLocation>
</comment>
<keyword evidence="11" id="KW-0812">Transmembrane</keyword>
<comment type="caution">
    <text evidence="13">The sequence shown here is derived from an EMBL/GenBank/DDBJ whole genome shotgun (WGS) entry which is preliminary data.</text>
</comment>
<dbReference type="GO" id="GO:2001070">
    <property type="term" value="F:starch binding"/>
    <property type="evidence" value="ECO:0007669"/>
    <property type="project" value="InterPro"/>
</dbReference>
<proteinExistence type="inferred from homology"/>
<evidence type="ECO:0000256" key="3">
    <source>
        <dbReference type="ARBA" id="ARBA00005684"/>
    </source>
</evidence>
<evidence type="ECO:0000256" key="4">
    <source>
        <dbReference type="ARBA" id="ARBA00012560"/>
    </source>
</evidence>
<feature type="transmembrane region" description="Helical" evidence="11">
    <location>
        <begin position="393"/>
        <end position="413"/>
    </location>
</feature>
<dbReference type="Pfam" id="PF02446">
    <property type="entry name" value="Glyco_hydro_77"/>
    <property type="match status" value="1"/>
</dbReference>
<evidence type="ECO:0000256" key="7">
    <source>
        <dbReference type="ARBA" id="ARBA00022679"/>
    </source>
</evidence>
<name>A0AAD4XVA0_9MAGN</name>
<gene>
    <name evidence="13" type="ORF">MKW98_026544</name>
</gene>
<dbReference type="InterPro" id="IPR013783">
    <property type="entry name" value="Ig-like_fold"/>
</dbReference>
<dbReference type="SMART" id="SM01065">
    <property type="entry name" value="CBM_2"/>
    <property type="match status" value="2"/>
</dbReference>
<dbReference type="InterPro" id="IPR002044">
    <property type="entry name" value="CBM20"/>
</dbReference>
<reference evidence="13" key="1">
    <citation type="submission" date="2022-04" db="EMBL/GenBank/DDBJ databases">
        <title>A functionally conserved STORR gene fusion in Papaver species that diverged 16.8 million years ago.</title>
        <authorList>
            <person name="Catania T."/>
        </authorList>
    </citation>
    <scope>NUCLEOTIDE SEQUENCE</scope>
    <source>
        <strain evidence="13">S-188037</strain>
    </source>
</reference>
<feature type="domain" description="CBM20" evidence="12">
    <location>
        <begin position="1"/>
        <end position="91"/>
    </location>
</feature>
<protein>
    <recommendedName>
        <fullName evidence="4">4-alpha-glucanotransferase</fullName>
        <ecNumber evidence="4">2.4.1.25</ecNumber>
    </recommendedName>
    <alternativeName>
        <fullName evidence="9">Amylomaltase</fullName>
    </alternativeName>
    <alternativeName>
        <fullName evidence="10">Disproportionating enzyme</fullName>
    </alternativeName>
</protein>
<accession>A0AAD4XVA0</accession>
<sequence length="427" mass="48776">MSFRIPYFTQWGQNLVISGSEPLLGSWNVKQGLLLIPSHQVPSGFECEYSYYLVDDNRHVLRWEAGKKRKIFLPEGVQDGEVVELHDLWQSASETLFYRSTFKNVIFLKGWSLDLETPVGAFPTKYEQEDTVIVHFSVSFPRIEDNTSVYVTGSSAQLGQWNLQGGLKLSHAGNISLEVGPQRELYVDSTSNDTPKYISLSDGIFRELAWKGAGVAIPMFSVRSEEDLGVGEFLDLKLLVDWAVDSGFHLVQLLPINDTSVNGVWWDSYPYSSLSVVALHPLYLRVQALSKDISKEIKQEIMDAKERLDGKAVDYEATLAIKLSIAKKIFSVENDSVLTSSAFKKIFSENEEWLKPYAAFCFLRDFFETLDHSQWGRFSQFSKESLRNLFQRILFTMTIFASPTIFSIIYTYSCRKHLHMQERIELS</sequence>
<evidence type="ECO:0000256" key="2">
    <source>
        <dbReference type="ARBA" id="ARBA00004496"/>
    </source>
</evidence>
<evidence type="ECO:0000259" key="12">
    <source>
        <dbReference type="PROSITE" id="PS51166"/>
    </source>
</evidence>
<comment type="catalytic activity">
    <reaction evidence="1">
        <text>Transfers a segment of a (1-&gt;4)-alpha-D-glucan to a new position in an acceptor, which may be glucose or a (1-&gt;4)-alpha-D-glucan.</text>
        <dbReference type="EC" id="2.4.1.25"/>
    </reaction>
</comment>
<dbReference type="InterPro" id="IPR013784">
    <property type="entry name" value="Carb-bd-like_fold"/>
</dbReference>
<dbReference type="InterPro" id="IPR003385">
    <property type="entry name" value="Glyco_hydro_77"/>
</dbReference>
<dbReference type="Gene3D" id="3.20.20.80">
    <property type="entry name" value="Glycosidases"/>
    <property type="match status" value="1"/>
</dbReference>
<keyword evidence="11" id="KW-0472">Membrane</keyword>
<keyword evidence="6" id="KW-0328">Glycosyltransferase</keyword>
<keyword evidence="11" id="KW-1133">Transmembrane helix</keyword>
<dbReference type="Proteomes" id="UP001202328">
    <property type="component" value="Unassembled WGS sequence"/>
</dbReference>
<dbReference type="Pfam" id="PF00686">
    <property type="entry name" value="CBM_20"/>
    <property type="match status" value="2"/>
</dbReference>
<evidence type="ECO:0000256" key="8">
    <source>
        <dbReference type="ARBA" id="ARBA00023277"/>
    </source>
</evidence>
<evidence type="ECO:0000313" key="14">
    <source>
        <dbReference type="Proteomes" id="UP001202328"/>
    </source>
</evidence>
<dbReference type="GO" id="GO:0005737">
    <property type="term" value="C:cytoplasm"/>
    <property type="evidence" value="ECO:0007669"/>
    <property type="project" value="UniProtKB-SubCell"/>
</dbReference>
<comment type="similarity">
    <text evidence="3">Belongs to the disproportionating enzyme family.</text>
</comment>
<evidence type="ECO:0000256" key="6">
    <source>
        <dbReference type="ARBA" id="ARBA00022676"/>
    </source>
</evidence>
<evidence type="ECO:0000256" key="1">
    <source>
        <dbReference type="ARBA" id="ARBA00000439"/>
    </source>
</evidence>
<evidence type="ECO:0000256" key="10">
    <source>
        <dbReference type="ARBA" id="ARBA00031501"/>
    </source>
</evidence>
<keyword evidence="14" id="KW-1185">Reference proteome</keyword>
<evidence type="ECO:0000256" key="11">
    <source>
        <dbReference type="SAM" id="Phobius"/>
    </source>
</evidence>
<dbReference type="PROSITE" id="PS51166">
    <property type="entry name" value="CBM20"/>
    <property type="match status" value="1"/>
</dbReference>
<dbReference type="PANTHER" id="PTHR32518:SF3">
    <property type="entry name" value="4-ALPHA-GLUCANOTRANSFERASE"/>
    <property type="match status" value="1"/>
</dbReference>
<dbReference type="EC" id="2.4.1.25" evidence="4"/>
<keyword evidence="7" id="KW-0808">Transferase</keyword>
<dbReference type="EMBL" id="JAJJMB010003182">
    <property type="protein sequence ID" value="KAI3949164.1"/>
    <property type="molecule type" value="Genomic_DNA"/>
</dbReference>
<dbReference type="PANTHER" id="PTHR32518">
    <property type="match status" value="1"/>
</dbReference>
<dbReference type="GO" id="GO:0004134">
    <property type="term" value="F:4-alpha-glucanotransferase activity"/>
    <property type="evidence" value="ECO:0007669"/>
    <property type="project" value="UniProtKB-EC"/>
</dbReference>
<keyword evidence="5" id="KW-0963">Cytoplasm</keyword>
<organism evidence="13 14">
    <name type="scientific">Papaver atlanticum</name>
    <dbReference type="NCBI Taxonomy" id="357466"/>
    <lineage>
        <taxon>Eukaryota</taxon>
        <taxon>Viridiplantae</taxon>
        <taxon>Streptophyta</taxon>
        <taxon>Embryophyta</taxon>
        <taxon>Tracheophyta</taxon>
        <taxon>Spermatophyta</taxon>
        <taxon>Magnoliopsida</taxon>
        <taxon>Ranunculales</taxon>
        <taxon>Papaveraceae</taxon>
        <taxon>Papaveroideae</taxon>
        <taxon>Papaver</taxon>
    </lineage>
</organism>
<dbReference type="InterPro" id="IPR017853">
    <property type="entry name" value="GH"/>
</dbReference>
<dbReference type="GO" id="GO:0005975">
    <property type="term" value="P:carbohydrate metabolic process"/>
    <property type="evidence" value="ECO:0007669"/>
    <property type="project" value="InterPro"/>
</dbReference>
<evidence type="ECO:0000256" key="5">
    <source>
        <dbReference type="ARBA" id="ARBA00022490"/>
    </source>
</evidence>
<dbReference type="SUPFAM" id="SSF49452">
    <property type="entry name" value="Starch-binding domain-like"/>
    <property type="match status" value="2"/>
</dbReference>
<dbReference type="SUPFAM" id="SSF51445">
    <property type="entry name" value="(Trans)glycosidases"/>
    <property type="match status" value="1"/>
</dbReference>
<evidence type="ECO:0000256" key="9">
    <source>
        <dbReference type="ARBA" id="ARBA00031423"/>
    </source>
</evidence>
<dbReference type="AlphaFoldDB" id="A0AAD4XVA0"/>